<feature type="transmembrane region" description="Helical" evidence="1">
    <location>
        <begin position="125"/>
        <end position="143"/>
    </location>
</feature>
<gene>
    <name evidence="3" type="ORF">A2942_03625</name>
</gene>
<dbReference type="STRING" id="1798665.A2942_03625"/>
<evidence type="ECO:0000259" key="2">
    <source>
        <dbReference type="Pfam" id="PF00892"/>
    </source>
</evidence>
<dbReference type="Gene3D" id="1.10.3730.20">
    <property type="match status" value="1"/>
</dbReference>
<feature type="transmembrane region" description="Helical" evidence="1">
    <location>
        <begin position="155"/>
        <end position="172"/>
    </location>
</feature>
<keyword evidence="1" id="KW-1133">Transmembrane helix</keyword>
<organism evidence="3 4">
    <name type="scientific">Candidatus Lloydbacteria bacterium RIFCSPLOWO2_01_FULL_50_20</name>
    <dbReference type="NCBI Taxonomy" id="1798665"/>
    <lineage>
        <taxon>Bacteria</taxon>
        <taxon>Candidatus Lloydiibacteriota</taxon>
    </lineage>
</organism>
<feature type="transmembrane region" description="Helical" evidence="1">
    <location>
        <begin position="184"/>
        <end position="202"/>
    </location>
</feature>
<dbReference type="GO" id="GO:0016020">
    <property type="term" value="C:membrane"/>
    <property type="evidence" value="ECO:0007669"/>
    <property type="project" value="InterPro"/>
</dbReference>
<feature type="transmembrane region" description="Helical" evidence="1">
    <location>
        <begin position="275"/>
        <end position="290"/>
    </location>
</feature>
<proteinExistence type="predicted"/>
<keyword evidence="1" id="KW-0812">Transmembrane</keyword>
<feature type="transmembrane region" description="Helical" evidence="1">
    <location>
        <begin position="48"/>
        <end position="67"/>
    </location>
</feature>
<evidence type="ECO:0000313" key="4">
    <source>
        <dbReference type="Proteomes" id="UP000178534"/>
    </source>
</evidence>
<keyword evidence="1" id="KW-0472">Membrane</keyword>
<dbReference type="SUPFAM" id="SSF103481">
    <property type="entry name" value="Multidrug resistance efflux transporter EmrE"/>
    <property type="match status" value="2"/>
</dbReference>
<evidence type="ECO:0000256" key="1">
    <source>
        <dbReference type="SAM" id="Phobius"/>
    </source>
</evidence>
<feature type="transmembrane region" description="Helical" evidence="1">
    <location>
        <begin position="73"/>
        <end position="92"/>
    </location>
</feature>
<feature type="transmembrane region" description="Helical" evidence="1">
    <location>
        <begin position="245"/>
        <end position="266"/>
    </location>
</feature>
<comment type="caution">
    <text evidence="3">The sequence shown here is derived from an EMBL/GenBank/DDBJ whole genome shotgun (WGS) entry which is preliminary data.</text>
</comment>
<name>A0A1G2DIP5_9BACT</name>
<feature type="transmembrane region" description="Helical" evidence="1">
    <location>
        <begin position="99"/>
        <end position="119"/>
    </location>
</feature>
<dbReference type="InterPro" id="IPR037185">
    <property type="entry name" value="EmrE-like"/>
</dbReference>
<accession>A0A1G2DIP5</accession>
<dbReference type="InterPro" id="IPR000620">
    <property type="entry name" value="EamA_dom"/>
</dbReference>
<feature type="transmembrane region" description="Helical" evidence="1">
    <location>
        <begin position="218"/>
        <end position="239"/>
    </location>
</feature>
<reference evidence="3 4" key="1">
    <citation type="journal article" date="2016" name="Nat. Commun.">
        <title>Thousands of microbial genomes shed light on interconnected biogeochemical processes in an aquifer system.</title>
        <authorList>
            <person name="Anantharaman K."/>
            <person name="Brown C.T."/>
            <person name="Hug L.A."/>
            <person name="Sharon I."/>
            <person name="Castelle C.J."/>
            <person name="Probst A.J."/>
            <person name="Thomas B.C."/>
            <person name="Singh A."/>
            <person name="Wilkins M.J."/>
            <person name="Karaoz U."/>
            <person name="Brodie E.L."/>
            <person name="Williams K.H."/>
            <person name="Hubbard S.S."/>
            <person name="Banfield J.F."/>
        </authorList>
    </citation>
    <scope>NUCLEOTIDE SEQUENCE [LARGE SCALE GENOMIC DNA]</scope>
</reference>
<protein>
    <recommendedName>
        <fullName evidence="2">EamA domain-containing protein</fullName>
    </recommendedName>
</protein>
<sequence length="291" mass="32433">MPFADLFSHWFSYSIIGALCFGVSMALYKWPAHDKAIDTNALNTWRNIVQLLLACLFFYGSFTFVLGDTILIAFLRGGLFTALTLLQMYALTKVETNTLYPITSTFSLLVVIVVGISFFHDAISMLQLLGMLLAVVAIYCFSYRSGKWKWGKKESYIGIAIVVFSAISNIVHKLAADMGDIYNFQIWLYVFIFATGLIPLFIQHKKETFGKMWHRKSFLAGVAIAIFSFLGAYALLVALTKGPLSLVQTTNSAYLFVAVPFAAFLFKESLTAKKVLLILLAFVAIAIIRLG</sequence>
<evidence type="ECO:0000313" key="3">
    <source>
        <dbReference type="EMBL" id="OGZ13282.1"/>
    </source>
</evidence>
<feature type="domain" description="EamA" evidence="2">
    <location>
        <begin position="158"/>
        <end position="288"/>
    </location>
</feature>
<dbReference type="Proteomes" id="UP000178534">
    <property type="component" value="Unassembled WGS sequence"/>
</dbReference>
<feature type="transmembrane region" description="Helical" evidence="1">
    <location>
        <begin position="6"/>
        <end position="28"/>
    </location>
</feature>
<dbReference type="EMBL" id="MHLP01000009">
    <property type="protein sequence ID" value="OGZ13282.1"/>
    <property type="molecule type" value="Genomic_DNA"/>
</dbReference>
<dbReference type="AlphaFoldDB" id="A0A1G2DIP5"/>
<dbReference type="Pfam" id="PF00892">
    <property type="entry name" value="EamA"/>
    <property type="match status" value="1"/>
</dbReference>